<evidence type="ECO:0000259" key="1">
    <source>
        <dbReference type="Pfam" id="PF26634"/>
    </source>
</evidence>
<dbReference type="PANTHER" id="PTHR35374">
    <property type="entry name" value="CYCLIN-DEPENDENT KINASE 11A-LIKE"/>
    <property type="match status" value="1"/>
</dbReference>
<feature type="non-terminal residue" evidence="2">
    <location>
        <position position="1"/>
    </location>
</feature>
<organism evidence="2">
    <name type="scientific">Lygus hesperus</name>
    <name type="common">Western plant bug</name>
    <dbReference type="NCBI Taxonomy" id="30085"/>
    <lineage>
        <taxon>Eukaryota</taxon>
        <taxon>Metazoa</taxon>
        <taxon>Ecdysozoa</taxon>
        <taxon>Arthropoda</taxon>
        <taxon>Hexapoda</taxon>
        <taxon>Insecta</taxon>
        <taxon>Pterygota</taxon>
        <taxon>Neoptera</taxon>
        <taxon>Paraneoptera</taxon>
        <taxon>Hemiptera</taxon>
        <taxon>Heteroptera</taxon>
        <taxon>Panheteroptera</taxon>
        <taxon>Cimicomorpha</taxon>
        <taxon>Miridae</taxon>
        <taxon>Mirini</taxon>
        <taxon>Lygus</taxon>
    </lineage>
</organism>
<accession>A0A0A9W0F3</accession>
<reference evidence="2" key="2">
    <citation type="submission" date="2014-07" db="EMBL/GenBank/DDBJ databases">
        <authorList>
            <person name="Hull J."/>
        </authorList>
    </citation>
    <scope>NUCLEOTIDE SEQUENCE</scope>
</reference>
<dbReference type="InterPro" id="IPR058520">
    <property type="entry name" value="DUF8207"/>
</dbReference>
<evidence type="ECO:0000313" key="2">
    <source>
        <dbReference type="EMBL" id="JAF98349.1"/>
    </source>
</evidence>
<name>A0A0A9W0F3_LYGHE</name>
<dbReference type="Pfam" id="PF26634">
    <property type="entry name" value="DUF8207"/>
    <property type="match status" value="1"/>
</dbReference>
<feature type="non-terminal residue" evidence="2">
    <location>
        <position position="107"/>
    </location>
</feature>
<protein>
    <submittedName>
        <fullName evidence="2">COPII coat assembly protein SEC16</fullName>
    </submittedName>
</protein>
<sequence>FALPSPVNDPSYGEHASEYVKKKIDREEGFDDLYGIHYHKDSKRFTMGDSYVTIKDDVMEIGNGLKIHCTLGLLELLFKKNPDMTMIRDHDLQSYKKILDVTKAHRK</sequence>
<dbReference type="AlphaFoldDB" id="A0A0A9W0F3"/>
<feature type="domain" description="DUF8207" evidence="1">
    <location>
        <begin position="30"/>
        <end position="107"/>
    </location>
</feature>
<reference evidence="2" key="1">
    <citation type="journal article" date="2014" name="PLoS ONE">
        <title>Transcriptome-Based Identification of ABC Transporters in the Western Tarnished Plant Bug Lygus hesperus.</title>
        <authorList>
            <person name="Hull J.J."/>
            <person name="Chaney K."/>
            <person name="Geib S.M."/>
            <person name="Fabrick J.A."/>
            <person name="Brent C.S."/>
            <person name="Walsh D."/>
            <person name="Lavine L.C."/>
        </authorList>
    </citation>
    <scope>NUCLEOTIDE SEQUENCE</scope>
</reference>
<gene>
    <name evidence="2" type="primary">SEC16_3</name>
    <name evidence="2" type="ORF">CM83_105945</name>
</gene>
<proteinExistence type="predicted"/>
<dbReference type="PANTHER" id="PTHR35374:SF1">
    <property type="entry name" value="PROTEIN KINASE DOMAIN-CONTAINING PROTEIN"/>
    <property type="match status" value="1"/>
</dbReference>
<dbReference type="EMBL" id="GBHO01045254">
    <property type="protein sequence ID" value="JAF98349.1"/>
    <property type="molecule type" value="Transcribed_RNA"/>
</dbReference>